<dbReference type="Proteomes" id="UP000799424">
    <property type="component" value="Unassembled WGS sequence"/>
</dbReference>
<proteinExistence type="predicted"/>
<sequence length="54" mass="6262">LVPVKKGDFFLLFWAAWQSSFTTELILKAFESTGIWPIDRETIPKHFMDDTSAE</sequence>
<name>A0A6A6ZHH5_9PLEO</name>
<evidence type="ECO:0000313" key="1">
    <source>
        <dbReference type="EMBL" id="KAF2819667.1"/>
    </source>
</evidence>
<protein>
    <submittedName>
        <fullName evidence="1">Uncharacterized protein</fullName>
    </submittedName>
</protein>
<dbReference type="OrthoDB" id="3795213at2759"/>
<accession>A0A6A6ZHH5</accession>
<dbReference type="AlphaFoldDB" id="A0A6A6ZHH5"/>
<reference evidence="1" key="1">
    <citation type="journal article" date="2020" name="Stud. Mycol.">
        <title>101 Dothideomycetes genomes: a test case for predicting lifestyles and emergence of pathogens.</title>
        <authorList>
            <person name="Haridas S."/>
            <person name="Albert R."/>
            <person name="Binder M."/>
            <person name="Bloem J."/>
            <person name="Labutti K."/>
            <person name="Salamov A."/>
            <person name="Andreopoulos B."/>
            <person name="Baker S."/>
            <person name="Barry K."/>
            <person name="Bills G."/>
            <person name="Bluhm B."/>
            <person name="Cannon C."/>
            <person name="Castanera R."/>
            <person name="Culley D."/>
            <person name="Daum C."/>
            <person name="Ezra D."/>
            <person name="Gonzalez J."/>
            <person name="Henrissat B."/>
            <person name="Kuo A."/>
            <person name="Liang C."/>
            <person name="Lipzen A."/>
            <person name="Lutzoni F."/>
            <person name="Magnuson J."/>
            <person name="Mondo S."/>
            <person name="Nolan M."/>
            <person name="Ohm R."/>
            <person name="Pangilinan J."/>
            <person name="Park H.-J."/>
            <person name="Ramirez L."/>
            <person name="Alfaro M."/>
            <person name="Sun H."/>
            <person name="Tritt A."/>
            <person name="Yoshinaga Y."/>
            <person name="Zwiers L.-H."/>
            <person name="Turgeon B."/>
            <person name="Goodwin S."/>
            <person name="Spatafora J."/>
            <person name="Crous P."/>
            <person name="Grigoriev I."/>
        </authorList>
    </citation>
    <scope>NUCLEOTIDE SEQUENCE</scope>
    <source>
        <strain evidence="1">CBS 113818</strain>
    </source>
</reference>
<keyword evidence="2" id="KW-1185">Reference proteome</keyword>
<feature type="non-terminal residue" evidence="1">
    <location>
        <position position="54"/>
    </location>
</feature>
<gene>
    <name evidence="1" type="ORF">CC86DRAFT_250549</name>
</gene>
<evidence type="ECO:0000313" key="2">
    <source>
        <dbReference type="Proteomes" id="UP000799424"/>
    </source>
</evidence>
<dbReference type="EMBL" id="MU006244">
    <property type="protein sequence ID" value="KAF2819667.1"/>
    <property type="molecule type" value="Genomic_DNA"/>
</dbReference>
<organism evidence="1 2">
    <name type="scientific">Ophiobolus disseminans</name>
    <dbReference type="NCBI Taxonomy" id="1469910"/>
    <lineage>
        <taxon>Eukaryota</taxon>
        <taxon>Fungi</taxon>
        <taxon>Dikarya</taxon>
        <taxon>Ascomycota</taxon>
        <taxon>Pezizomycotina</taxon>
        <taxon>Dothideomycetes</taxon>
        <taxon>Pleosporomycetidae</taxon>
        <taxon>Pleosporales</taxon>
        <taxon>Pleosporineae</taxon>
        <taxon>Phaeosphaeriaceae</taxon>
        <taxon>Ophiobolus</taxon>
    </lineage>
</organism>
<feature type="non-terminal residue" evidence="1">
    <location>
        <position position="1"/>
    </location>
</feature>